<proteinExistence type="predicted"/>
<dbReference type="EMBL" id="UFQT01000239">
    <property type="protein sequence ID" value="SSX22224.1"/>
    <property type="molecule type" value="Genomic_DNA"/>
</dbReference>
<sequence>MLRASSVENANKKEMDDDDKTKIMLGLSRPVARQFQIQTSGPQNPITKPSSKPQSLYQFV</sequence>
<dbReference type="AlphaFoldDB" id="A0A336LW81"/>
<gene>
    <name evidence="2" type="primary">CSON006355</name>
</gene>
<feature type="compositionally biased region" description="Basic and acidic residues" evidence="1">
    <location>
        <begin position="10"/>
        <end position="22"/>
    </location>
</feature>
<feature type="region of interest" description="Disordered" evidence="1">
    <location>
        <begin position="1"/>
        <end position="22"/>
    </location>
</feature>
<dbReference type="VEuPathDB" id="VectorBase:CSON006355"/>
<organism evidence="2">
    <name type="scientific">Culicoides sonorensis</name>
    <name type="common">Biting midge</name>
    <dbReference type="NCBI Taxonomy" id="179676"/>
    <lineage>
        <taxon>Eukaryota</taxon>
        <taxon>Metazoa</taxon>
        <taxon>Ecdysozoa</taxon>
        <taxon>Arthropoda</taxon>
        <taxon>Hexapoda</taxon>
        <taxon>Insecta</taxon>
        <taxon>Pterygota</taxon>
        <taxon>Neoptera</taxon>
        <taxon>Endopterygota</taxon>
        <taxon>Diptera</taxon>
        <taxon>Nematocera</taxon>
        <taxon>Chironomoidea</taxon>
        <taxon>Ceratopogonidae</taxon>
        <taxon>Ceratopogoninae</taxon>
        <taxon>Culicoides</taxon>
        <taxon>Monoculicoides</taxon>
    </lineage>
</organism>
<accession>A0A336LW81</accession>
<reference evidence="2" key="1">
    <citation type="submission" date="2018-07" db="EMBL/GenBank/DDBJ databases">
        <authorList>
            <person name="Quirk P.G."/>
            <person name="Krulwich T.A."/>
        </authorList>
    </citation>
    <scope>NUCLEOTIDE SEQUENCE</scope>
</reference>
<name>A0A336LW81_CULSO</name>
<evidence type="ECO:0000313" key="2">
    <source>
        <dbReference type="EMBL" id="SSX22224.1"/>
    </source>
</evidence>
<evidence type="ECO:0000256" key="1">
    <source>
        <dbReference type="SAM" id="MobiDB-lite"/>
    </source>
</evidence>
<feature type="region of interest" description="Disordered" evidence="1">
    <location>
        <begin position="37"/>
        <end position="60"/>
    </location>
</feature>
<protein>
    <submittedName>
        <fullName evidence="2">CSON006355 protein</fullName>
    </submittedName>
</protein>